<evidence type="ECO:0000313" key="3">
    <source>
        <dbReference type="Proteomes" id="UP000383932"/>
    </source>
</evidence>
<dbReference type="PANTHER" id="PTHR43313:SF1">
    <property type="entry name" value="3BETA-HYDROXYSTEROID DEHYDROGENASE DHS-16"/>
    <property type="match status" value="1"/>
</dbReference>
<dbReference type="EMBL" id="SSOP01000001">
    <property type="protein sequence ID" value="KAB5596485.1"/>
    <property type="molecule type" value="Genomic_DNA"/>
</dbReference>
<dbReference type="InterPro" id="IPR036291">
    <property type="entry name" value="NAD(P)-bd_dom_sf"/>
</dbReference>
<comment type="caution">
    <text evidence="2">The sequence shown here is derived from an EMBL/GenBank/DDBJ whole genome shotgun (WGS) entry which is preliminary data.</text>
</comment>
<accession>A0A5N5QXM7</accession>
<dbReference type="Proteomes" id="UP000383932">
    <property type="component" value="Unassembled WGS sequence"/>
</dbReference>
<feature type="compositionally biased region" description="Polar residues" evidence="1">
    <location>
        <begin position="482"/>
        <end position="501"/>
    </location>
</feature>
<gene>
    <name evidence="2" type="ORF">CTheo_122</name>
</gene>
<dbReference type="OrthoDB" id="5308060at2759"/>
<dbReference type="GO" id="GO:0008202">
    <property type="term" value="P:steroid metabolic process"/>
    <property type="evidence" value="ECO:0007669"/>
    <property type="project" value="TreeGrafter"/>
</dbReference>
<protein>
    <submittedName>
        <fullName evidence="2">Uncharacterized protein</fullName>
    </submittedName>
</protein>
<feature type="compositionally biased region" description="Basic and acidic residues" evidence="1">
    <location>
        <begin position="506"/>
        <end position="515"/>
    </location>
</feature>
<evidence type="ECO:0000256" key="1">
    <source>
        <dbReference type="SAM" id="MobiDB-lite"/>
    </source>
</evidence>
<organism evidence="2 3">
    <name type="scientific">Ceratobasidium theobromae</name>
    <dbReference type="NCBI Taxonomy" id="1582974"/>
    <lineage>
        <taxon>Eukaryota</taxon>
        <taxon>Fungi</taxon>
        <taxon>Dikarya</taxon>
        <taxon>Basidiomycota</taxon>
        <taxon>Agaricomycotina</taxon>
        <taxon>Agaricomycetes</taxon>
        <taxon>Cantharellales</taxon>
        <taxon>Ceratobasidiaceae</taxon>
        <taxon>Ceratobasidium</taxon>
    </lineage>
</organism>
<sequence>MPLLPTLEDMNAQIEAMEEFVASHMPNAPEIPPVLSQVWGRMRDDLMRFGPPSIPALPASITGIREVFVEVPPPRPPVVTKFPVSQQASSWLANNKWSVIGVAVGGSLLAGYFISSTIGPVRSRPRFRVLARKKRRTNDLVSERREIILLLGADHPFGLALARDLVSRGYVVIASVPRAELADELESHGAGFIRALVLNPSDPTTLNPFLRDMRATLGLRFPLGTAGDPYASPATHAHIVSLVSLLSLSATDPQTMTDGDGTSFMPLSSMSLTKEYLPLLISSHVTPFGIIQGVLPHLRNTNKYLPKSNPSVVVLQSVYNLGPGRSGADAIVTTANTAALDVFRRELHEQGVDVFELDVGKVDTAGVVTLGMKKREAARREKWAGQVGRTPSSFEVLADAVADVVGERNILQWWRGSKRPVGAGARTYTLASRLPTRVLDILLSLPRTLLALRNPGVQIHRPSASSQPPHIQTSLLPVPGPQSAQPSAVTPNSSVASQSAEPSPAEEMHHSHHSYDVPAGEVWGGATNEGQDSWISLSGRETPAQA</sequence>
<feature type="compositionally biased region" description="Polar residues" evidence="1">
    <location>
        <begin position="463"/>
        <end position="475"/>
    </location>
</feature>
<dbReference type="Gene3D" id="3.40.50.720">
    <property type="entry name" value="NAD(P)-binding Rossmann-like Domain"/>
    <property type="match status" value="1"/>
</dbReference>
<name>A0A5N5QXM7_9AGAM</name>
<keyword evidence="3" id="KW-1185">Reference proteome</keyword>
<dbReference type="AlphaFoldDB" id="A0A5N5QXM7"/>
<dbReference type="GO" id="GO:0016491">
    <property type="term" value="F:oxidoreductase activity"/>
    <property type="evidence" value="ECO:0007669"/>
    <property type="project" value="TreeGrafter"/>
</dbReference>
<feature type="region of interest" description="Disordered" evidence="1">
    <location>
        <begin position="459"/>
        <end position="546"/>
    </location>
</feature>
<reference evidence="2 3" key="1">
    <citation type="journal article" date="2019" name="Fungal Biol. Biotechnol.">
        <title>Draft genome sequence of fastidious pathogen Ceratobasidium theobromae, which causes vascular-streak dieback in Theobroma cacao.</title>
        <authorList>
            <person name="Ali S.S."/>
            <person name="Asman A."/>
            <person name="Shao J."/>
            <person name="Firmansyah A.P."/>
            <person name="Susilo A.W."/>
            <person name="Rosmana A."/>
            <person name="McMahon P."/>
            <person name="Junaid M."/>
            <person name="Guest D."/>
            <person name="Kheng T.Y."/>
            <person name="Meinhardt L.W."/>
            <person name="Bailey B.A."/>
        </authorList>
    </citation>
    <scope>NUCLEOTIDE SEQUENCE [LARGE SCALE GENOMIC DNA]</scope>
    <source>
        <strain evidence="2 3">CT2</strain>
    </source>
</reference>
<evidence type="ECO:0000313" key="2">
    <source>
        <dbReference type="EMBL" id="KAB5596485.1"/>
    </source>
</evidence>
<dbReference type="SUPFAM" id="SSF51735">
    <property type="entry name" value="NAD(P)-binding Rossmann-fold domains"/>
    <property type="match status" value="1"/>
</dbReference>
<proteinExistence type="predicted"/>
<dbReference type="PANTHER" id="PTHR43313">
    <property type="entry name" value="SHORT-CHAIN DEHYDROGENASE/REDUCTASE FAMILY 9C"/>
    <property type="match status" value="1"/>
</dbReference>